<dbReference type="Pfam" id="PF13976">
    <property type="entry name" value="gag_pre-integrs"/>
    <property type="match status" value="1"/>
</dbReference>
<proteinExistence type="predicted"/>
<name>A0ABM1XZN0_AEDAL</name>
<reference evidence="3" key="1">
    <citation type="journal article" date="2015" name="Proc. Natl. Acad. Sci. U.S.A.">
        <title>Genome sequence of the Asian Tiger mosquito, Aedes albopictus, reveals insights into its biology, genetics, and evolution.</title>
        <authorList>
            <person name="Chen X.G."/>
            <person name="Jiang X."/>
            <person name="Gu J."/>
            <person name="Xu M."/>
            <person name="Wu Y."/>
            <person name="Deng Y."/>
            <person name="Zhang C."/>
            <person name="Bonizzoni M."/>
            <person name="Dermauw W."/>
            <person name="Vontas J."/>
            <person name="Armbruster P."/>
            <person name="Huang X."/>
            <person name="Yang Y."/>
            <person name="Zhang H."/>
            <person name="He W."/>
            <person name="Peng H."/>
            <person name="Liu Y."/>
            <person name="Wu K."/>
            <person name="Chen J."/>
            <person name="Lirakis M."/>
            <person name="Topalis P."/>
            <person name="Van Leeuwen T."/>
            <person name="Hall A.B."/>
            <person name="Jiang X."/>
            <person name="Thorpe C."/>
            <person name="Mueller R.L."/>
            <person name="Sun C."/>
            <person name="Waterhouse R.M."/>
            <person name="Yan G."/>
            <person name="Tu Z.J."/>
            <person name="Fang X."/>
            <person name="James A.A."/>
        </authorList>
    </citation>
    <scope>NUCLEOTIDE SEQUENCE [LARGE SCALE GENOMIC DNA]</scope>
    <source>
        <strain evidence="3">Foshan</strain>
    </source>
</reference>
<evidence type="ECO:0000313" key="2">
    <source>
        <dbReference type="EnsemblMetazoa" id="AALFPA23_004328.P5236"/>
    </source>
</evidence>
<dbReference type="Proteomes" id="UP000069940">
    <property type="component" value="Unassembled WGS sequence"/>
</dbReference>
<feature type="domain" description="GAG-pre-integrase" evidence="1">
    <location>
        <begin position="4"/>
        <end position="71"/>
    </location>
</feature>
<dbReference type="PANTHER" id="PTHR42648">
    <property type="entry name" value="TRANSPOSASE, PUTATIVE-RELATED"/>
    <property type="match status" value="1"/>
</dbReference>
<evidence type="ECO:0000313" key="3">
    <source>
        <dbReference type="Proteomes" id="UP000069940"/>
    </source>
</evidence>
<keyword evidence="3" id="KW-1185">Reference proteome</keyword>
<accession>A0ABM1XZN0</accession>
<reference evidence="2" key="2">
    <citation type="submission" date="2025-05" db="UniProtKB">
        <authorList>
            <consortium name="EnsemblMetazoa"/>
        </authorList>
    </citation>
    <scope>IDENTIFICATION</scope>
    <source>
        <strain evidence="2">Foshan</strain>
    </source>
</reference>
<evidence type="ECO:0000259" key="1">
    <source>
        <dbReference type="Pfam" id="PF13976"/>
    </source>
</evidence>
<dbReference type="RefSeq" id="XP_062710981.1">
    <property type="nucleotide sequence ID" value="XM_062854997.1"/>
</dbReference>
<dbReference type="InterPro" id="IPR039537">
    <property type="entry name" value="Retrotran_Ty1/copia-like"/>
</dbReference>
<dbReference type="EnsemblMetazoa" id="AALFPA23_004328.R5236">
    <property type="protein sequence ID" value="AALFPA23_004328.P5236"/>
    <property type="gene ID" value="AALFPA23_004328"/>
</dbReference>
<protein>
    <recommendedName>
        <fullName evidence="1">GAG-pre-integrase domain-containing protein</fullName>
    </recommendedName>
</protein>
<dbReference type="GeneID" id="134289016"/>
<dbReference type="InterPro" id="IPR025724">
    <property type="entry name" value="GAG-pre-integrase_dom"/>
</dbReference>
<sequence length="111" mass="12459">MKGNLYELDIKVSHSTAANVCQVEQNQLWHRRLGHLGQGGMAKVLQKKLTTGVDFEPGQNRFCDVCAQGKQCRKFFDGTRQQATRPLERIHSDVCGPIDPPAWDGPRRTSP</sequence>
<dbReference type="PANTHER" id="PTHR42648:SF28">
    <property type="entry name" value="TRANSPOSON-ENCODED PROTEIN WITH RIBONUCLEASE H-LIKE AND RETROVIRUS ZINC FINGER-LIKE DOMAINS"/>
    <property type="match status" value="1"/>
</dbReference>
<organism evidence="2 3">
    <name type="scientific">Aedes albopictus</name>
    <name type="common">Asian tiger mosquito</name>
    <name type="synonym">Stegomyia albopicta</name>
    <dbReference type="NCBI Taxonomy" id="7160"/>
    <lineage>
        <taxon>Eukaryota</taxon>
        <taxon>Metazoa</taxon>
        <taxon>Ecdysozoa</taxon>
        <taxon>Arthropoda</taxon>
        <taxon>Hexapoda</taxon>
        <taxon>Insecta</taxon>
        <taxon>Pterygota</taxon>
        <taxon>Neoptera</taxon>
        <taxon>Endopterygota</taxon>
        <taxon>Diptera</taxon>
        <taxon>Nematocera</taxon>
        <taxon>Culicoidea</taxon>
        <taxon>Culicidae</taxon>
        <taxon>Culicinae</taxon>
        <taxon>Aedini</taxon>
        <taxon>Aedes</taxon>
        <taxon>Stegomyia</taxon>
    </lineage>
</organism>